<comment type="caution">
    <text evidence="1">The sequence shown here is derived from an EMBL/GenBank/DDBJ whole genome shotgun (WGS) entry which is preliminary data.</text>
</comment>
<gene>
    <name evidence="1" type="ORF">P5673_005428</name>
</gene>
<reference evidence="1" key="2">
    <citation type="journal article" date="2023" name="Science">
        <title>Genomic signatures of disease resistance in endangered staghorn corals.</title>
        <authorList>
            <person name="Vollmer S.V."/>
            <person name="Selwyn J.D."/>
            <person name="Despard B.A."/>
            <person name="Roesel C.L."/>
        </authorList>
    </citation>
    <scope>NUCLEOTIDE SEQUENCE</scope>
    <source>
        <strain evidence="1">K2</strain>
    </source>
</reference>
<proteinExistence type="predicted"/>
<dbReference type="EMBL" id="JARQWQ010000009">
    <property type="protein sequence ID" value="KAK2569601.1"/>
    <property type="molecule type" value="Genomic_DNA"/>
</dbReference>
<organism evidence="1 2">
    <name type="scientific">Acropora cervicornis</name>
    <name type="common">Staghorn coral</name>
    <dbReference type="NCBI Taxonomy" id="6130"/>
    <lineage>
        <taxon>Eukaryota</taxon>
        <taxon>Metazoa</taxon>
        <taxon>Cnidaria</taxon>
        <taxon>Anthozoa</taxon>
        <taxon>Hexacorallia</taxon>
        <taxon>Scleractinia</taxon>
        <taxon>Astrocoeniina</taxon>
        <taxon>Acroporidae</taxon>
        <taxon>Acropora</taxon>
    </lineage>
</organism>
<dbReference type="AlphaFoldDB" id="A0AAD9QYU9"/>
<sequence>MLVAGDFDLLAVLWQVETMDAWLFTELENTILVDLDCKNPRILYFPPSEKSKTVLPGFWNPSRAFQPSPPEVMNSCRMCQSFLPPPYSVPPTSLEIQAKSGSKEGSFKLALESRKLPFVEKLIPSQMFHILWEWAREIREYFADHELLTHGLVDPNVPCPWTTKMGLKTGACLAKTHLAVKSRQVLPTLWYSAVNSKVRMNGTGSYSSETLAVSKPHVLVIHVELNRSDKGNAMNWAF</sequence>
<protein>
    <submittedName>
        <fullName evidence="1">Uncharacterized protein</fullName>
    </submittedName>
</protein>
<accession>A0AAD9QYU9</accession>
<name>A0AAD9QYU9_ACRCE</name>
<evidence type="ECO:0000313" key="2">
    <source>
        <dbReference type="Proteomes" id="UP001249851"/>
    </source>
</evidence>
<reference evidence="1" key="1">
    <citation type="journal article" date="2023" name="G3 (Bethesda)">
        <title>Whole genome assembly and annotation of the endangered Caribbean coral Acropora cervicornis.</title>
        <authorList>
            <person name="Selwyn J.D."/>
            <person name="Vollmer S.V."/>
        </authorList>
    </citation>
    <scope>NUCLEOTIDE SEQUENCE</scope>
    <source>
        <strain evidence="1">K2</strain>
    </source>
</reference>
<dbReference type="Proteomes" id="UP001249851">
    <property type="component" value="Unassembled WGS sequence"/>
</dbReference>
<keyword evidence="2" id="KW-1185">Reference proteome</keyword>
<evidence type="ECO:0000313" key="1">
    <source>
        <dbReference type="EMBL" id="KAK2569601.1"/>
    </source>
</evidence>